<evidence type="ECO:0000256" key="3">
    <source>
        <dbReference type="ARBA" id="ARBA00022603"/>
    </source>
</evidence>
<dbReference type="Pfam" id="PF10237">
    <property type="entry name" value="N6-adenineMlase"/>
    <property type="match status" value="1"/>
</dbReference>
<dbReference type="InterPro" id="IPR041370">
    <property type="entry name" value="Mlase_EEF1AKMT1/ZCCHC4"/>
</dbReference>
<proteinExistence type="predicted"/>
<evidence type="ECO:0000256" key="1">
    <source>
        <dbReference type="ARBA" id="ARBA00004496"/>
    </source>
</evidence>
<keyword evidence="3" id="KW-0489">Methyltransferase</keyword>
<dbReference type="InterPro" id="IPR019369">
    <property type="entry name" value="Efm5/EEF1AKMT1"/>
</dbReference>
<evidence type="ECO:0000256" key="4">
    <source>
        <dbReference type="ARBA" id="ARBA00022679"/>
    </source>
</evidence>
<keyword evidence="2" id="KW-0963">Cytoplasm</keyword>
<evidence type="ECO:0000313" key="5">
    <source>
        <dbReference type="EMBL" id="CAG5113084.1"/>
    </source>
</evidence>
<protein>
    <submittedName>
        <fullName evidence="5">Oidioi.mRNA.OKI2018_I69.chr2.g7227.t1.cds</fullName>
    </submittedName>
</protein>
<dbReference type="PANTHER" id="PTHR13200">
    <property type="entry name" value="EEF1A LYSINE METHYLTRANSFERASE 1"/>
    <property type="match status" value="1"/>
</dbReference>
<reference evidence="5 6" key="1">
    <citation type="submission" date="2021-04" db="EMBL/GenBank/DDBJ databases">
        <authorList>
            <person name="Bliznina A."/>
        </authorList>
    </citation>
    <scope>NUCLEOTIDE SEQUENCE [LARGE SCALE GENOMIC DNA]</scope>
</reference>
<comment type="subcellular location">
    <subcellularLocation>
        <location evidence="1">Cytoplasm</location>
    </subcellularLocation>
</comment>
<name>A0ABN7T649_OIKDI</name>
<dbReference type="Proteomes" id="UP001158576">
    <property type="component" value="Chromosome 2"/>
</dbReference>
<sequence length="110" mass="12707">MSRNREDSECSDIVLSEEASAALMEFLREQEIRQNEEEALINTGNAEKALEVEHQEDWNLSQFWYDEPTCEALEKIILSIYEPGMKIGCISSPTCFKHLLKCKNFESQSE</sequence>
<evidence type="ECO:0000256" key="2">
    <source>
        <dbReference type="ARBA" id="ARBA00022490"/>
    </source>
</evidence>
<organism evidence="5 6">
    <name type="scientific">Oikopleura dioica</name>
    <name type="common">Tunicate</name>
    <dbReference type="NCBI Taxonomy" id="34765"/>
    <lineage>
        <taxon>Eukaryota</taxon>
        <taxon>Metazoa</taxon>
        <taxon>Chordata</taxon>
        <taxon>Tunicata</taxon>
        <taxon>Appendicularia</taxon>
        <taxon>Copelata</taxon>
        <taxon>Oikopleuridae</taxon>
        <taxon>Oikopleura</taxon>
    </lineage>
</organism>
<keyword evidence="6" id="KW-1185">Reference proteome</keyword>
<dbReference type="EMBL" id="OU015567">
    <property type="protein sequence ID" value="CAG5113084.1"/>
    <property type="molecule type" value="Genomic_DNA"/>
</dbReference>
<evidence type="ECO:0000313" key="6">
    <source>
        <dbReference type="Proteomes" id="UP001158576"/>
    </source>
</evidence>
<gene>
    <name evidence="5" type="ORF">OKIOD_LOCUS15992</name>
</gene>
<keyword evidence="4" id="KW-0808">Transferase</keyword>
<dbReference type="PANTHER" id="PTHR13200:SF0">
    <property type="entry name" value="EEF1A LYSINE METHYLTRANSFERASE 1"/>
    <property type="match status" value="1"/>
</dbReference>
<accession>A0ABN7T649</accession>